<dbReference type="AlphaFoldDB" id="A0A2Z7DKH9"/>
<dbReference type="GO" id="GO:0016491">
    <property type="term" value="F:oxidoreductase activity"/>
    <property type="evidence" value="ECO:0007669"/>
    <property type="project" value="UniProtKB-KW"/>
</dbReference>
<name>A0A2Z7DKH9_9LAMI</name>
<evidence type="ECO:0000313" key="6">
    <source>
        <dbReference type="Proteomes" id="UP000250235"/>
    </source>
</evidence>
<keyword evidence="3" id="KW-0274">FAD</keyword>
<evidence type="ECO:0000256" key="1">
    <source>
        <dbReference type="ARBA" id="ARBA00001974"/>
    </source>
</evidence>
<evidence type="ECO:0000256" key="2">
    <source>
        <dbReference type="ARBA" id="ARBA00022630"/>
    </source>
</evidence>
<reference evidence="5 6" key="1">
    <citation type="journal article" date="2015" name="Proc. Natl. Acad. Sci. U.S.A.">
        <title>The resurrection genome of Boea hygrometrica: A blueprint for survival of dehydration.</title>
        <authorList>
            <person name="Xiao L."/>
            <person name="Yang G."/>
            <person name="Zhang L."/>
            <person name="Yang X."/>
            <person name="Zhao S."/>
            <person name="Ji Z."/>
            <person name="Zhou Q."/>
            <person name="Hu M."/>
            <person name="Wang Y."/>
            <person name="Chen M."/>
            <person name="Xu Y."/>
            <person name="Jin H."/>
            <person name="Xiao X."/>
            <person name="Hu G."/>
            <person name="Bao F."/>
            <person name="Hu Y."/>
            <person name="Wan P."/>
            <person name="Li L."/>
            <person name="Deng X."/>
            <person name="Kuang T."/>
            <person name="Xiang C."/>
            <person name="Zhu J.K."/>
            <person name="Oliver M.J."/>
            <person name="He Y."/>
        </authorList>
    </citation>
    <scope>NUCLEOTIDE SEQUENCE [LARGE SCALE GENOMIC DNA]</scope>
    <source>
        <strain evidence="6">cv. XS01</strain>
    </source>
</reference>
<dbReference type="Gene3D" id="3.40.50.1820">
    <property type="entry name" value="alpha/beta hydrolase"/>
    <property type="match status" value="1"/>
</dbReference>
<evidence type="ECO:0000256" key="3">
    <source>
        <dbReference type="ARBA" id="ARBA00022827"/>
    </source>
</evidence>
<dbReference type="EMBL" id="KQ986354">
    <property type="protein sequence ID" value="KZV58699.1"/>
    <property type="molecule type" value="Genomic_DNA"/>
</dbReference>
<accession>A0A2Z7DKH9</accession>
<dbReference type="Proteomes" id="UP000250235">
    <property type="component" value="Unassembled WGS sequence"/>
</dbReference>
<dbReference type="InterPro" id="IPR029058">
    <property type="entry name" value="AB_hydrolase_fold"/>
</dbReference>
<evidence type="ECO:0000256" key="4">
    <source>
        <dbReference type="ARBA" id="ARBA00023002"/>
    </source>
</evidence>
<comment type="cofactor">
    <cofactor evidence="1">
        <name>FAD</name>
        <dbReference type="ChEBI" id="CHEBI:57692"/>
    </cofactor>
</comment>
<evidence type="ECO:0000313" key="5">
    <source>
        <dbReference type="EMBL" id="KZV58699.1"/>
    </source>
</evidence>
<protein>
    <submittedName>
        <fullName evidence="5">Uncharacterized protein</fullName>
    </submittedName>
</protein>
<proteinExistence type="predicted"/>
<dbReference type="PANTHER" id="PTHR47470:SF1">
    <property type="entry name" value="FAD-DEPENDENT OXIDOREDUCTASE 2 FAD BINDING DOMAIN-CONTAINING PROTEIN"/>
    <property type="match status" value="1"/>
</dbReference>
<organism evidence="5 6">
    <name type="scientific">Dorcoceras hygrometricum</name>
    <dbReference type="NCBI Taxonomy" id="472368"/>
    <lineage>
        <taxon>Eukaryota</taxon>
        <taxon>Viridiplantae</taxon>
        <taxon>Streptophyta</taxon>
        <taxon>Embryophyta</taxon>
        <taxon>Tracheophyta</taxon>
        <taxon>Spermatophyta</taxon>
        <taxon>Magnoliopsida</taxon>
        <taxon>eudicotyledons</taxon>
        <taxon>Gunneridae</taxon>
        <taxon>Pentapetalae</taxon>
        <taxon>asterids</taxon>
        <taxon>lamiids</taxon>
        <taxon>Lamiales</taxon>
        <taxon>Gesneriaceae</taxon>
        <taxon>Didymocarpoideae</taxon>
        <taxon>Trichosporeae</taxon>
        <taxon>Loxocarpinae</taxon>
        <taxon>Dorcoceras</taxon>
    </lineage>
</organism>
<keyword evidence="6" id="KW-1185">Reference proteome</keyword>
<sequence>MMYGYWDKSASYIFFNRYSIDDIGRFDIAADVDKIIQFYGESAKVQIVGHFVRGVAIHIALMGGHVSTKKIASLSCTNSSMFFKLTTSSLFKMWLPLTPANVDKIIQFYGESAKVQIVGHSVGGVAIHIALMGGHISVRVKFML</sequence>
<keyword evidence="2" id="KW-0285">Flavoprotein</keyword>
<dbReference type="OrthoDB" id="9974421at2759"/>
<keyword evidence="4" id="KW-0560">Oxidoreductase</keyword>
<dbReference type="PANTHER" id="PTHR47470">
    <property type="entry name" value="CHOLESTEROL OXIDASE"/>
    <property type="match status" value="1"/>
</dbReference>
<gene>
    <name evidence="5" type="ORF">F511_40850</name>
</gene>
<dbReference type="InterPro" id="IPR052542">
    <property type="entry name" value="Cholesterol_Oxidase"/>
</dbReference>